<protein>
    <submittedName>
        <fullName evidence="2">Uncharacterized protein</fullName>
    </submittedName>
</protein>
<keyword evidence="3" id="KW-1185">Reference proteome</keyword>
<evidence type="ECO:0000313" key="2">
    <source>
        <dbReference type="EMBL" id="OQR94728.1"/>
    </source>
</evidence>
<accession>A0A1V9Z9P4</accession>
<evidence type="ECO:0000313" key="3">
    <source>
        <dbReference type="Proteomes" id="UP000243217"/>
    </source>
</evidence>
<proteinExistence type="predicted"/>
<name>A0A1V9Z9P4_9STRA</name>
<feature type="compositionally biased region" description="Polar residues" evidence="1">
    <location>
        <begin position="9"/>
        <end position="18"/>
    </location>
</feature>
<dbReference type="OrthoDB" id="78603at2759"/>
<feature type="region of interest" description="Disordered" evidence="1">
    <location>
        <begin position="1"/>
        <end position="21"/>
    </location>
</feature>
<organism evidence="2 3">
    <name type="scientific">Thraustotheca clavata</name>
    <dbReference type="NCBI Taxonomy" id="74557"/>
    <lineage>
        <taxon>Eukaryota</taxon>
        <taxon>Sar</taxon>
        <taxon>Stramenopiles</taxon>
        <taxon>Oomycota</taxon>
        <taxon>Saprolegniomycetes</taxon>
        <taxon>Saprolegniales</taxon>
        <taxon>Achlyaceae</taxon>
        <taxon>Thraustotheca</taxon>
    </lineage>
</organism>
<gene>
    <name evidence="2" type="ORF">THRCLA_22218</name>
</gene>
<dbReference type="Proteomes" id="UP000243217">
    <property type="component" value="Unassembled WGS sequence"/>
</dbReference>
<reference evidence="2 3" key="1">
    <citation type="journal article" date="2014" name="Genome Biol. Evol.">
        <title>The secreted proteins of Achlya hypogyna and Thraustotheca clavata identify the ancestral oomycete secretome and reveal gene acquisitions by horizontal gene transfer.</title>
        <authorList>
            <person name="Misner I."/>
            <person name="Blouin N."/>
            <person name="Leonard G."/>
            <person name="Richards T.A."/>
            <person name="Lane C.E."/>
        </authorList>
    </citation>
    <scope>NUCLEOTIDE SEQUENCE [LARGE SCALE GENOMIC DNA]</scope>
    <source>
        <strain evidence="2 3">ATCC 34112</strain>
    </source>
</reference>
<dbReference type="STRING" id="74557.A0A1V9Z9P4"/>
<dbReference type="EMBL" id="JNBS01002168">
    <property type="protein sequence ID" value="OQR94728.1"/>
    <property type="molecule type" value="Genomic_DNA"/>
</dbReference>
<dbReference type="AlphaFoldDB" id="A0A1V9Z9P4"/>
<evidence type="ECO:0000256" key="1">
    <source>
        <dbReference type="SAM" id="MobiDB-lite"/>
    </source>
</evidence>
<comment type="caution">
    <text evidence="2">The sequence shown here is derived from an EMBL/GenBank/DDBJ whole genome shotgun (WGS) entry which is preliminary data.</text>
</comment>
<sequence>MKELKQSIENDSTGNIHSSKVGKEPISMDTYQYLAQKMLGSDSTFTRTFMIILWNLMCRSPSSLNIKHDQIKWYNDALCIEFSNMNEDEPGQQYPRHIYANPVMPWICPILALGMYWSTCQFDRSCDQLFEGSRQYERFRKELRLLLTVPEIATEMERRGVNVNYIGTNSFRKGATAFCVSGSTACPSYAAVQLRAGYPIAGVGDTNSLYEIVGDQYVGRTVCGLPINSHEFGFLPPHFIVSNSLITTALNLTFPRAPTALSFVLEFALASLVYHSDYLRQQLNSAHPLLISPLFADRDLLNQLKPLVSCTTESPKVGFRSTGIPPHVAVLMEFQSLKNTIKDQSAREEDSTQRLVTNIVSELLRSGAGNLASIDIESNISSKKPIDKQYPTARL</sequence>